<comment type="similarity">
    <text evidence="1">Belongs to the LysR transcriptional regulatory family.</text>
</comment>
<dbReference type="PRINTS" id="PR00039">
    <property type="entry name" value="HTHLYSR"/>
</dbReference>
<dbReference type="Proteomes" id="UP000681356">
    <property type="component" value="Unassembled WGS sequence"/>
</dbReference>
<evidence type="ECO:0000256" key="1">
    <source>
        <dbReference type="ARBA" id="ARBA00009437"/>
    </source>
</evidence>
<protein>
    <submittedName>
        <fullName evidence="6">LysR family transcriptional regulator</fullName>
    </submittedName>
</protein>
<keyword evidence="3" id="KW-0238">DNA-binding</keyword>
<dbReference type="InterPro" id="IPR036388">
    <property type="entry name" value="WH-like_DNA-bd_sf"/>
</dbReference>
<organism evidence="6 7">
    <name type="scientific">Thetidibacter halocola</name>
    <dbReference type="NCBI Taxonomy" id="2827239"/>
    <lineage>
        <taxon>Bacteria</taxon>
        <taxon>Pseudomonadati</taxon>
        <taxon>Pseudomonadota</taxon>
        <taxon>Alphaproteobacteria</taxon>
        <taxon>Rhodobacterales</taxon>
        <taxon>Roseobacteraceae</taxon>
        <taxon>Thetidibacter</taxon>
    </lineage>
</organism>
<proteinExistence type="inferred from homology"/>
<keyword evidence="7" id="KW-1185">Reference proteome</keyword>
<dbReference type="InterPro" id="IPR050950">
    <property type="entry name" value="HTH-type_LysR_regulators"/>
</dbReference>
<dbReference type="PANTHER" id="PTHR30419">
    <property type="entry name" value="HTH-TYPE TRANSCRIPTIONAL REGULATOR YBHD"/>
    <property type="match status" value="1"/>
</dbReference>
<dbReference type="InterPro" id="IPR005119">
    <property type="entry name" value="LysR_subst-bd"/>
</dbReference>
<accession>A0A8J7WCZ0</accession>
<evidence type="ECO:0000313" key="6">
    <source>
        <dbReference type="EMBL" id="MBS0124467.1"/>
    </source>
</evidence>
<dbReference type="Gene3D" id="3.40.190.290">
    <property type="match status" value="1"/>
</dbReference>
<evidence type="ECO:0000256" key="2">
    <source>
        <dbReference type="ARBA" id="ARBA00023015"/>
    </source>
</evidence>
<evidence type="ECO:0000256" key="4">
    <source>
        <dbReference type="ARBA" id="ARBA00023163"/>
    </source>
</evidence>
<dbReference type="InterPro" id="IPR036390">
    <property type="entry name" value="WH_DNA-bd_sf"/>
</dbReference>
<sequence>MKIDPKHLAVIEVIRTEASLTRAAEILGTSQPALSRTVSDLEIRLGAPVFDRGSRPWALTRLGEVLARQGATVLRAQARAAQEFDAFRSGARGRLRIAGPPFFTDGAVSHMLPDFHERFPEVAFELTYGYAEDLREAVRSGRADLAVYPLGIGEMLEDLTFTRLIDGRNVIVCRERHPILRLAYPRPLALLDYGWIMPPEGSPLAADMAAILSDLQMHEAEIVLHGGSLAGVLGYVARSDTLTVLPEAVALTVGPVHGLRQVPIETRTPSRPLGVLSRPTAELGHAARAFIEHLQTGFSRLFERR</sequence>
<dbReference type="Pfam" id="PF03466">
    <property type="entry name" value="LysR_substrate"/>
    <property type="match status" value="1"/>
</dbReference>
<dbReference type="PROSITE" id="PS50931">
    <property type="entry name" value="HTH_LYSR"/>
    <property type="match status" value="1"/>
</dbReference>
<dbReference type="Gene3D" id="1.10.10.10">
    <property type="entry name" value="Winged helix-like DNA-binding domain superfamily/Winged helix DNA-binding domain"/>
    <property type="match status" value="1"/>
</dbReference>
<dbReference type="GO" id="GO:0003677">
    <property type="term" value="F:DNA binding"/>
    <property type="evidence" value="ECO:0007669"/>
    <property type="project" value="UniProtKB-KW"/>
</dbReference>
<evidence type="ECO:0000313" key="7">
    <source>
        <dbReference type="Proteomes" id="UP000681356"/>
    </source>
</evidence>
<dbReference type="InterPro" id="IPR000847">
    <property type="entry name" value="LysR_HTH_N"/>
</dbReference>
<dbReference type="RefSeq" id="WP_212536442.1">
    <property type="nucleotide sequence ID" value="NZ_JAGTUU010000004.1"/>
</dbReference>
<dbReference type="EMBL" id="JAGTUU010000004">
    <property type="protein sequence ID" value="MBS0124467.1"/>
    <property type="molecule type" value="Genomic_DNA"/>
</dbReference>
<feature type="domain" description="HTH lysR-type" evidence="5">
    <location>
        <begin position="3"/>
        <end position="60"/>
    </location>
</feature>
<dbReference type="GO" id="GO:0005829">
    <property type="term" value="C:cytosol"/>
    <property type="evidence" value="ECO:0007669"/>
    <property type="project" value="TreeGrafter"/>
</dbReference>
<dbReference type="GO" id="GO:0003700">
    <property type="term" value="F:DNA-binding transcription factor activity"/>
    <property type="evidence" value="ECO:0007669"/>
    <property type="project" value="InterPro"/>
</dbReference>
<comment type="caution">
    <text evidence="6">The sequence shown here is derived from an EMBL/GenBank/DDBJ whole genome shotgun (WGS) entry which is preliminary data.</text>
</comment>
<evidence type="ECO:0000259" key="5">
    <source>
        <dbReference type="PROSITE" id="PS50931"/>
    </source>
</evidence>
<dbReference type="Pfam" id="PF00126">
    <property type="entry name" value="HTH_1"/>
    <property type="match status" value="1"/>
</dbReference>
<dbReference type="SUPFAM" id="SSF46785">
    <property type="entry name" value="Winged helix' DNA-binding domain"/>
    <property type="match status" value="1"/>
</dbReference>
<dbReference type="SUPFAM" id="SSF53850">
    <property type="entry name" value="Periplasmic binding protein-like II"/>
    <property type="match status" value="1"/>
</dbReference>
<dbReference type="AlphaFoldDB" id="A0A8J7WCZ0"/>
<evidence type="ECO:0000256" key="3">
    <source>
        <dbReference type="ARBA" id="ARBA00023125"/>
    </source>
</evidence>
<keyword evidence="2" id="KW-0805">Transcription regulation</keyword>
<gene>
    <name evidence="6" type="ORF">KB874_09995</name>
</gene>
<keyword evidence="4" id="KW-0804">Transcription</keyword>
<name>A0A8J7WCZ0_9RHOB</name>
<reference evidence="6" key="1">
    <citation type="submission" date="2021-04" db="EMBL/GenBank/DDBJ databases">
        <authorList>
            <person name="Yoon J."/>
        </authorList>
    </citation>
    <scope>NUCLEOTIDE SEQUENCE</scope>
    <source>
        <strain evidence="6">KMU-90</strain>
    </source>
</reference>
<dbReference type="PANTHER" id="PTHR30419:SF8">
    <property type="entry name" value="NITROGEN ASSIMILATION TRANSCRIPTIONAL ACTIVATOR-RELATED"/>
    <property type="match status" value="1"/>
</dbReference>